<evidence type="ECO:0000313" key="2">
    <source>
        <dbReference type="EMBL" id="MBE3000881.1"/>
    </source>
</evidence>
<name>A0ABR9PAK5_9ACTN</name>
<keyword evidence="1" id="KW-0472">Membrane</keyword>
<feature type="transmembrane region" description="Helical" evidence="1">
    <location>
        <begin position="21"/>
        <end position="41"/>
    </location>
</feature>
<evidence type="ECO:0000313" key="3">
    <source>
        <dbReference type="Proteomes" id="UP000806528"/>
    </source>
</evidence>
<proteinExistence type="predicted"/>
<accession>A0ABR9PAK5</accession>
<keyword evidence="3" id="KW-1185">Reference proteome</keyword>
<organism evidence="2 3">
    <name type="scientific">Nocardiopsis coralli</name>
    <dbReference type="NCBI Taxonomy" id="2772213"/>
    <lineage>
        <taxon>Bacteria</taxon>
        <taxon>Bacillati</taxon>
        <taxon>Actinomycetota</taxon>
        <taxon>Actinomycetes</taxon>
        <taxon>Streptosporangiales</taxon>
        <taxon>Nocardiopsidaceae</taxon>
        <taxon>Nocardiopsis</taxon>
    </lineage>
</organism>
<evidence type="ECO:0000256" key="1">
    <source>
        <dbReference type="SAM" id="Phobius"/>
    </source>
</evidence>
<sequence>MRPGTGPRARRPRVHSPRISAFGVVLALLAALVGWVALTGLEQDLRSARGDGTPGVFAPAEAVCVQHPGHESCTCHGTFTPDAADAAADDTQATNLADARETVLHAAGRDTCVPETEVAAVDTGASGRVYGPDGSREWLLSGGLLAASALTLAVTGVRTFRPERAG</sequence>
<keyword evidence="1" id="KW-0812">Transmembrane</keyword>
<comment type="caution">
    <text evidence="2">The sequence shown here is derived from an EMBL/GenBank/DDBJ whole genome shotgun (WGS) entry which is preliminary data.</text>
</comment>
<feature type="transmembrane region" description="Helical" evidence="1">
    <location>
        <begin position="138"/>
        <end position="160"/>
    </location>
</feature>
<keyword evidence="1" id="KW-1133">Transmembrane helix</keyword>
<reference evidence="2 3" key="1">
    <citation type="submission" date="2020-09" db="EMBL/GenBank/DDBJ databases">
        <title>Diversity and distribution of actinomycetes associated with coral in the coast of Hainan.</title>
        <authorList>
            <person name="Li F."/>
        </authorList>
    </citation>
    <scope>NUCLEOTIDE SEQUENCE [LARGE SCALE GENOMIC DNA]</scope>
    <source>
        <strain evidence="2 3">HNM0947</strain>
    </source>
</reference>
<dbReference type="Proteomes" id="UP000806528">
    <property type="component" value="Unassembled WGS sequence"/>
</dbReference>
<gene>
    <name evidence="2" type="ORF">IDM40_19605</name>
</gene>
<dbReference type="EMBL" id="JADBGI010000018">
    <property type="protein sequence ID" value="MBE3000881.1"/>
    <property type="molecule type" value="Genomic_DNA"/>
</dbReference>
<dbReference type="RefSeq" id="WP_193123475.1">
    <property type="nucleotide sequence ID" value="NZ_JADBGI010000018.1"/>
</dbReference>
<protein>
    <submittedName>
        <fullName evidence="2">Uncharacterized protein</fullName>
    </submittedName>
</protein>